<organism evidence="2 3">
    <name type="scientific">Amborella trichopoda</name>
    <dbReference type="NCBI Taxonomy" id="13333"/>
    <lineage>
        <taxon>Eukaryota</taxon>
        <taxon>Viridiplantae</taxon>
        <taxon>Streptophyta</taxon>
        <taxon>Embryophyta</taxon>
        <taxon>Tracheophyta</taxon>
        <taxon>Spermatophyta</taxon>
        <taxon>Magnoliopsida</taxon>
        <taxon>Amborellales</taxon>
        <taxon>Amborellaceae</taxon>
        <taxon>Amborella</taxon>
    </lineage>
</organism>
<reference evidence="3" key="1">
    <citation type="journal article" date="2013" name="Science">
        <title>The Amborella genome and the evolution of flowering plants.</title>
        <authorList>
            <consortium name="Amborella Genome Project"/>
        </authorList>
    </citation>
    <scope>NUCLEOTIDE SEQUENCE [LARGE SCALE GENOMIC DNA]</scope>
</reference>
<dbReference type="Gramene" id="ERN10556">
    <property type="protein sequence ID" value="ERN10556"/>
    <property type="gene ID" value="AMTR_s00028p00038190"/>
</dbReference>
<dbReference type="EMBL" id="KI392812">
    <property type="protein sequence ID" value="ERN10556.1"/>
    <property type="molecule type" value="Genomic_DNA"/>
</dbReference>
<protein>
    <submittedName>
        <fullName evidence="2">Uncharacterized protein</fullName>
    </submittedName>
</protein>
<keyword evidence="3" id="KW-1185">Reference proteome</keyword>
<accession>W1PS64</accession>
<feature type="region of interest" description="Disordered" evidence="1">
    <location>
        <begin position="26"/>
        <end position="58"/>
    </location>
</feature>
<evidence type="ECO:0000313" key="2">
    <source>
        <dbReference type="EMBL" id="ERN10556.1"/>
    </source>
</evidence>
<proteinExistence type="predicted"/>
<sequence length="138" mass="15397">MTSPKFPCHLETRLNPHLTAPILGSEEHSVNIPPPIVAQGESSRKHPTNSKSMSISFEDEEDIPEATLEAGLMKDLKSQEIVHLREVVSQLHREVAHYRSTSDFYQGEAEHTKGALSLVKRKLTGAVELIHIRELALT</sequence>
<dbReference type="HOGENOM" id="CLU_147624_0_0_1"/>
<evidence type="ECO:0000313" key="3">
    <source>
        <dbReference type="Proteomes" id="UP000017836"/>
    </source>
</evidence>
<name>W1PS64_AMBTC</name>
<dbReference type="AlphaFoldDB" id="W1PS64"/>
<evidence type="ECO:0000256" key="1">
    <source>
        <dbReference type="SAM" id="MobiDB-lite"/>
    </source>
</evidence>
<gene>
    <name evidence="2" type="ORF">AMTR_s00028p00038190</name>
</gene>
<dbReference type="Proteomes" id="UP000017836">
    <property type="component" value="Unassembled WGS sequence"/>
</dbReference>